<evidence type="ECO:0000313" key="20">
    <source>
        <dbReference type="EMBL" id="HIX65742.1"/>
    </source>
</evidence>
<name>A0A9D2B838_9FIRM</name>
<evidence type="ECO:0000313" key="21">
    <source>
        <dbReference type="Proteomes" id="UP000886800"/>
    </source>
</evidence>
<evidence type="ECO:0000256" key="16">
    <source>
        <dbReference type="PIRSR" id="PIRSR000114-3"/>
    </source>
</evidence>
<comment type="catalytic activity">
    <reaction evidence="13">
        <text>sn-glycerol 3-phosphate + NAD(+) = dihydroxyacetone phosphate + NADH + H(+)</text>
        <dbReference type="Rhea" id="RHEA:11092"/>
        <dbReference type="ChEBI" id="CHEBI:15378"/>
        <dbReference type="ChEBI" id="CHEBI:57540"/>
        <dbReference type="ChEBI" id="CHEBI:57597"/>
        <dbReference type="ChEBI" id="CHEBI:57642"/>
        <dbReference type="ChEBI" id="CHEBI:57945"/>
        <dbReference type="EC" id="1.1.1.94"/>
    </reaction>
</comment>
<gene>
    <name evidence="13" type="primary">gpsA</name>
    <name evidence="20" type="ORF">H9736_05775</name>
</gene>
<dbReference type="InterPro" id="IPR013328">
    <property type="entry name" value="6PGD_dom2"/>
</dbReference>
<dbReference type="EC" id="1.1.1.94" evidence="10 13"/>
<dbReference type="SUPFAM" id="SSF48179">
    <property type="entry name" value="6-phosphogluconate dehydrogenase C-terminal domain-like"/>
    <property type="match status" value="1"/>
</dbReference>
<feature type="binding site" evidence="13">
    <location>
        <position position="252"/>
    </location>
    <ligand>
        <name>NADPH</name>
        <dbReference type="ChEBI" id="CHEBI:57783"/>
    </ligand>
</feature>
<reference evidence="20" key="2">
    <citation type="submission" date="2021-04" db="EMBL/GenBank/DDBJ databases">
        <authorList>
            <person name="Gilroy R."/>
        </authorList>
    </citation>
    <scope>NUCLEOTIDE SEQUENCE</scope>
    <source>
        <strain evidence="20">CHK188-5543</strain>
    </source>
</reference>
<evidence type="ECO:0000256" key="2">
    <source>
        <dbReference type="ARBA" id="ARBA00022516"/>
    </source>
</evidence>
<dbReference type="EMBL" id="DXES01000125">
    <property type="protein sequence ID" value="HIX65742.1"/>
    <property type="molecule type" value="Genomic_DNA"/>
</dbReference>
<evidence type="ECO:0000259" key="18">
    <source>
        <dbReference type="Pfam" id="PF01210"/>
    </source>
</evidence>
<keyword evidence="13" id="KW-0963">Cytoplasm</keyword>
<evidence type="ECO:0000256" key="8">
    <source>
        <dbReference type="ARBA" id="ARBA00023264"/>
    </source>
</evidence>
<feature type="binding site" evidence="13">
    <location>
        <position position="105"/>
    </location>
    <ligand>
        <name>NADPH</name>
        <dbReference type="ChEBI" id="CHEBI:57783"/>
    </ligand>
</feature>
<evidence type="ECO:0000256" key="17">
    <source>
        <dbReference type="RuleBase" id="RU000437"/>
    </source>
</evidence>
<feature type="active site" description="Proton acceptor" evidence="13 14">
    <location>
        <position position="188"/>
    </location>
</feature>
<feature type="binding site" evidence="15">
    <location>
        <begin position="252"/>
        <end position="253"/>
    </location>
    <ligand>
        <name>substrate</name>
    </ligand>
</feature>
<dbReference type="Pfam" id="PF01210">
    <property type="entry name" value="NAD_Gly3P_dh_N"/>
    <property type="match status" value="1"/>
</dbReference>
<dbReference type="Gene3D" id="3.40.50.720">
    <property type="entry name" value="NAD(P)-binding Rossmann-like Domain"/>
    <property type="match status" value="1"/>
</dbReference>
<evidence type="ECO:0000256" key="15">
    <source>
        <dbReference type="PIRSR" id="PIRSR000114-2"/>
    </source>
</evidence>
<evidence type="ECO:0000256" key="4">
    <source>
        <dbReference type="ARBA" id="ARBA00023002"/>
    </source>
</evidence>
<comment type="pathway">
    <text evidence="13">Membrane lipid metabolism; glycerophospholipid metabolism.</text>
</comment>
<evidence type="ECO:0000256" key="5">
    <source>
        <dbReference type="ARBA" id="ARBA00023027"/>
    </source>
</evidence>
<evidence type="ECO:0000256" key="9">
    <source>
        <dbReference type="ARBA" id="ARBA00052716"/>
    </source>
</evidence>
<dbReference type="Proteomes" id="UP000886800">
    <property type="component" value="Unassembled WGS sequence"/>
</dbReference>
<feature type="domain" description="Glycerol-3-phosphate dehydrogenase NAD-dependent C-terminal" evidence="19">
    <location>
        <begin position="177"/>
        <end position="317"/>
    </location>
</feature>
<evidence type="ECO:0000256" key="13">
    <source>
        <dbReference type="HAMAP-Rule" id="MF_00394"/>
    </source>
</evidence>
<feature type="binding site" evidence="13">
    <location>
        <position position="105"/>
    </location>
    <ligand>
        <name>sn-glycerol 3-phosphate</name>
        <dbReference type="ChEBI" id="CHEBI:57597"/>
    </ligand>
</feature>
<comment type="similarity">
    <text evidence="1 13 17">Belongs to the NAD-dependent glycerol-3-phosphate dehydrogenase family.</text>
</comment>
<evidence type="ECO:0000256" key="3">
    <source>
        <dbReference type="ARBA" id="ARBA00022857"/>
    </source>
</evidence>
<dbReference type="PROSITE" id="PS00957">
    <property type="entry name" value="NAD_G3PDH"/>
    <property type="match status" value="1"/>
</dbReference>
<feature type="binding site" evidence="13">
    <location>
        <position position="133"/>
    </location>
    <ligand>
        <name>sn-glycerol 3-phosphate</name>
        <dbReference type="ChEBI" id="CHEBI:57597"/>
    </ligand>
</feature>
<feature type="binding site" evidence="13">
    <location>
        <position position="253"/>
    </location>
    <ligand>
        <name>sn-glycerol 3-phosphate</name>
        <dbReference type="ChEBI" id="CHEBI:57597"/>
    </ligand>
</feature>
<dbReference type="PANTHER" id="PTHR11728:SF1">
    <property type="entry name" value="GLYCEROL-3-PHOSPHATE DEHYDROGENASE [NAD(+)] 2, CHLOROPLASTIC"/>
    <property type="match status" value="1"/>
</dbReference>
<feature type="binding site" evidence="13">
    <location>
        <position position="12"/>
    </location>
    <ligand>
        <name>NADPH</name>
        <dbReference type="ChEBI" id="CHEBI:57783"/>
    </ligand>
</feature>
<dbReference type="InterPro" id="IPR006109">
    <property type="entry name" value="G3P_DH_NAD-dep_C"/>
</dbReference>
<dbReference type="InterPro" id="IPR011128">
    <property type="entry name" value="G3P_DH_NAD-dep_N"/>
</dbReference>
<dbReference type="GO" id="GO:0005829">
    <property type="term" value="C:cytosol"/>
    <property type="evidence" value="ECO:0007669"/>
    <property type="project" value="TreeGrafter"/>
</dbReference>
<evidence type="ECO:0000259" key="19">
    <source>
        <dbReference type="Pfam" id="PF07479"/>
    </source>
</evidence>
<comment type="caution">
    <text evidence="20">The sequence shown here is derived from an EMBL/GenBank/DDBJ whole genome shotgun (WGS) entry which is preliminary data.</text>
</comment>
<dbReference type="GO" id="GO:0046167">
    <property type="term" value="P:glycerol-3-phosphate biosynthetic process"/>
    <property type="evidence" value="ECO:0007669"/>
    <property type="project" value="UniProtKB-UniRule"/>
</dbReference>
<keyword evidence="13" id="KW-0547">Nucleotide-binding</keyword>
<comment type="subcellular location">
    <subcellularLocation>
        <location evidence="13">Cytoplasm</location>
    </subcellularLocation>
</comment>
<comment type="catalytic activity">
    <reaction evidence="9">
        <text>sn-glycerol 3-phosphate + NADP(+) = dihydroxyacetone phosphate + NADPH + H(+)</text>
        <dbReference type="Rhea" id="RHEA:11096"/>
        <dbReference type="ChEBI" id="CHEBI:15378"/>
        <dbReference type="ChEBI" id="CHEBI:57597"/>
        <dbReference type="ChEBI" id="CHEBI:57642"/>
        <dbReference type="ChEBI" id="CHEBI:57783"/>
        <dbReference type="ChEBI" id="CHEBI:58349"/>
        <dbReference type="EC" id="1.1.1.94"/>
    </reaction>
    <physiologicalReaction direction="right-to-left" evidence="9">
        <dbReference type="Rhea" id="RHEA:11098"/>
    </physiologicalReaction>
</comment>
<protein>
    <recommendedName>
        <fullName evidence="11 13">Glycerol-3-phosphate dehydrogenase [NAD(P)+]</fullName>
        <ecNumber evidence="10 13">1.1.1.94</ecNumber>
    </recommendedName>
    <alternativeName>
        <fullName evidence="13">NAD(P)(+)-dependent glycerol-3-phosphate dehydrogenase</fullName>
    </alternativeName>
    <alternativeName>
        <fullName evidence="12 13">NAD(P)H-dependent dihydroxyacetone-phosphate reductase</fullName>
    </alternativeName>
</protein>
<dbReference type="InterPro" id="IPR006168">
    <property type="entry name" value="G3P_DH_NAD-dep"/>
</dbReference>
<dbReference type="FunFam" id="1.10.1040.10:FF:000001">
    <property type="entry name" value="Glycerol-3-phosphate dehydrogenase [NAD(P)+]"/>
    <property type="match status" value="1"/>
</dbReference>
<comment type="caution">
    <text evidence="13">Lacks conserved residue(s) required for the propagation of feature annotation.</text>
</comment>
<accession>A0A9D2B838</accession>
<feature type="binding site" evidence="13">
    <location>
        <position position="278"/>
    </location>
    <ligand>
        <name>NADPH</name>
        <dbReference type="ChEBI" id="CHEBI:57783"/>
    </ligand>
</feature>
<evidence type="ECO:0000256" key="10">
    <source>
        <dbReference type="ARBA" id="ARBA00066687"/>
    </source>
</evidence>
<dbReference type="InterPro" id="IPR036291">
    <property type="entry name" value="NAD(P)-bd_dom_sf"/>
</dbReference>
<feature type="binding site" evidence="13">
    <location>
        <position position="137"/>
    </location>
    <ligand>
        <name>NADPH</name>
        <dbReference type="ChEBI" id="CHEBI:57783"/>
    </ligand>
</feature>
<feature type="binding site" evidence="16">
    <location>
        <position position="137"/>
    </location>
    <ligand>
        <name>NAD(+)</name>
        <dbReference type="ChEBI" id="CHEBI:57540"/>
    </ligand>
</feature>
<evidence type="ECO:0000256" key="1">
    <source>
        <dbReference type="ARBA" id="ARBA00011009"/>
    </source>
</evidence>
<keyword evidence="6 13" id="KW-0443">Lipid metabolism</keyword>
<dbReference type="GO" id="GO:0005975">
    <property type="term" value="P:carbohydrate metabolic process"/>
    <property type="evidence" value="ECO:0007669"/>
    <property type="project" value="InterPro"/>
</dbReference>
<feature type="binding site" evidence="16">
    <location>
        <position position="252"/>
    </location>
    <ligand>
        <name>NAD(+)</name>
        <dbReference type="ChEBI" id="CHEBI:57540"/>
    </ligand>
</feature>
<evidence type="ECO:0000256" key="12">
    <source>
        <dbReference type="ARBA" id="ARBA00080511"/>
    </source>
</evidence>
<evidence type="ECO:0000256" key="7">
    <source>
        <dbReference type="ARBA" id="ARBA00023209"/>
    </source>
</evidence>
<dbReference type="GO" id="GO:0008654">
    <property type="term" value="P:phospholipid biosynthetic process"/>
    <property type="evidence" value="ECO:0007669"/>
    <property type="project" value="UniProtKB-KW"/>
</dbReference>
<keyword evidence="5 13" id="KW-0520">NAD</keyword>
<feature type="binding site" evidence="13">
    <location>
        <position position="135"/>
    </location>
    <ligand>
        <name>sn-glycerol 3-phosphate</name>
        <dbReference type="ChEBI" id="CHEBI:57597"/>
    </ligand>
</feature>
<dbReference type="NCBIfam" id="NF000940">
    <property type="entry name" value="PRK00094.1-2"/>
    <property type="match status" value="1"/>
</dbReference>
<dbReference type="HAMAP" id="MF_00394">
    <property type="entry name" value="NAD_Glyc3P_dehydrog"/>
    <property type="match status" value="1"/>
</dbReference>
<sequence length="337" mass="36359">MAKIFLLGAGGFGTALAVLCEKGGHQVTLYSPFEQEIQTLLRDREHKRLLPGVKIADRVEMTWQLPERLEADLVIVATPSVAVRSACASVAGRLDPRTVVSCVSKGLEPGSLKVLSQVIQEELPHNPCVMISGPSHAEEVGRGMPTTVVAASKDRAAAEYVQETLMGPTFRIYVNDDVIGVELGGALKNVIALAAGALDGLGLGDNPKAALMTRGITEIARLGVAMGAQKETFAGLSGIGDLIVTCTSMHSRNRRAGILIGQGRTAQQAIDEVGMTVEGYTATKCAWELARRMGVEMPIIEQVYQVLYEGRSPQEAIRSLMERPRRHESEYIWLLSR</sequence>
<feature type="binding site" evidence="16">
    <location>
        <begin position="8"/>
        <end position="13"/>
    </location>
    <ligand>
        <name>NAD(+)</name>
        <dbReference type="ChEBI" id="CHEBI:57540"/>
    </ligand>
</feature>
<dbReference type="PRINTS" id="PR00077">
    <property type="entry name" value="GPDHDRGNASE"/>
</dbReference>
<dbReference type="InterPro" id="IPR008927">
    <property type="entry name" value="6-PGluconate_DH-like_C_sf"/>
</dbReference>
<dbReference type="FunFam" id="3.40.50.720:FF:000019">
    <property type="entry name" value="Glycerol-3-phosphate dehydrogenase [NAD(P)+]"/>
    <property type="match status" value="1"/>
</dbReference>
<keyword evidence="7 13" id="KW-0594">Phospholipid biosynthesis</keyword>
<feature type="binding site" evidence="13">
    <location>
        <position position="252"/>
    </location>
    <ligand>
        <name>sn-glycerol 3-phosphate</name>
        <dbReference type="ChEBI" id="CHEBI:57597"/>
    </ligand>
</feature>
<feature type="binding site" evidence="13">
    <location>
        <position position="251"/>
    </location>
    <ligand>
        <name>sn-glycerol 3-phosphate</name>
        <dbReference type="ChEBI" id="CHEBI:57597"/>
    </ligand>
</feature>
<dbReference type="Pfam" id="PF07479">
    <property type="entry name" value="NAD_Gly3P_dh_C"/>
    <property type="match status" value="1"/>
</dbReference>
<keyword evidence="3 13" id="KW-0521">NADP</keyword>
<keyword evidence="8 13" id="KW-1208">Phospholipid metabolism</keyword>
<feature type="binding site" evidence="13">
    <location>
        <position position="241"/>
    </location>
    <ligand>
        <name>sn-glycerol 3-phosphate</name>
        <dbReference type="ChEBI" id="CHEBI:57597"/>
    </ligand>
</feature>
<evidence type="ECO:0000256" key="6">
    <source>
        <dbReference type="ARBA" id="ARBA00023098"/>
    </source>
</evidence>
<keyword evidence="4 13" id="KW-0560">Oxidoreductase</keyword>
<keyword evidence="2 13" id="KW-0444">Lipid biosynthesis</keyword>
<dbReference type="Gene3D" id="1.10.1040.10">
    <property type="entry name" value="N-(1-d-carboxylethyl)-l-norvaline Dehydrogenase, domain 2"/>
    <property type="match status" value="1"/>
</dbReference>
<evidence type="ECO:0000256" key="11">
    <source>
        <dbReference type="ARBA" id="ARBA00069372"/>
    </source>
</evidence>
<dbReference type="PANTHER" id="PTHR11728">
    <property type="entry name" value="GLYCEROL-3-PHOSPHATE DEHYDROGENASE"/>
    <property type="match status" value="1"/>
</dbReference>
<proteinExistence type="inferred from homology"/>
<feature type="domain" description="Glycerol-3-phosphate dehydrogenase NAD-dependent N-terminal" evidence="18">
    <location>
        <begin position="3"/>
        <end position="157"/>
    </location>
</feature>
<dbReference type="PIRSF" id="PIRSF000114">
    <property type="entry name" value="Glycerol-3-P_dh"/>
    <property type="match status" value="1"/>
</dbReference>
<dbReference type="AlphaFoldDB" id="A0A9D2B838"/>
<dbReference type="NCBIfam" id="NF000942">
    <property type="entry name" value="PRK00094.1-4"/>
    <property type="match status" value="1"/>
</dbReference>
<dbReference type="GO" id="GO:0006650">
    <property type="term" value="P:glycerophospholipid metabolic process"/>
    <property type="evidence" value="ECO:0007669"/>
    <property type="project" value="UniProtKB-UniRule"/>
</dbReference>
<feature type="binding site" evidence="13">
    <location>
        <position position="188"/>
    </location>
    <ligand>
        <name>sn-glycerol 3-phosphate</name>
        <dbReference type="ChEBI" id="CHEBI:57597"/>
    </ligand>
</feature>
<dbReference type="SUPFAM" id="SSF51735">
    <property type="entry name" value="NAD(P)-binding Rossmann-fold domains"/>
    <property type="match status" value="1"/>
</dbReference>
<organism evidence="20 21">
    <name type="scientific">Candidatus Anaerotruncus excrementipullorum</name>
    <dbReference type="NCBI Taxonomy" id="2838465"/>
    <lineage>
        <taxon>Bacteria</taxon>
        <taxon>Bacillati</taxon>
        <taxon>Bacillota</taxon>
        <taxon>Clostridia</taxon>
        <taxon>Eubacteriales</taxon>
        <taxon>Oscillospiraceae</taxon>
        <taxon>Anaerotruncus</taxon>
    </lineage>
</organism>
<evidence type="ECO:0000256" key="14">
    <source>
        <dbReference type="PIRSR" id="PIRSR000114-1"/>
    </source>
</evidence>
<dbReference type="GO" id="GO:0047952">
    <property type="term" value="F:glycerol-3-phosphate dehydrogenase [NAD(P)+] activity"/>
    <property type="evidence" value="ECO:0007669"/>
    <property type="project" value="UniProtKB-UniRule"/>
</dbReference>
<dbReference type="GO" id="GO:0051287">
    <property type="term" value="F:NAD binding"/>
    <property type="evidence" value="ECO:0007669"/>
    <property type="project" value="InterPro"/>
</dbReference>
<feature type="binding site" evidence="15">
    <location>
        <position position="105"/>
    </location>
    <ligand>
        <name>substrate</name>
    </ligand>
</feature>
<reference evidence="20" key="1">
    <citation type="journal article" date="2021" name="PeerJ">
        <title>Extensive microbial diversity within the chicken gut microbiome revealed by metagenomics and culture.</title>
        <authorList>
            <person name="Gilroy R."/>
            <person name="Ravi A."/>
            <person name="Getino M."/>
            <person name="Pursley I."/>
            <person name="Horton D.L."/>
            <person name="Alikhan N.F."/>
            <person name="Baker D."/>
            <person name="Gharbi K."/>
            <person name="Hall N."/>
            <person name="Watson M."/>
            <person name="Adriaenssens E.M."/>
            <person name="Foster-Nyarko E."/>
            <person name="Jarju S."/>
            <person name="Secka A."/>
            <person name="Antonio M."/>
            <person name="Oren A."/>
            <person name="Chaudhuri R.R."/>
            <person name="La Ragione R."/>
            <person name="Hildebrand F."/>
            <person name="Pallen M.J."/>
        </authorList>
    </citation>
    <scope>NUCLEOTIDE SEQUENCE</scope>
    <source>
        <strain evidence="20">CHK188-5543</strain>
    </source>
</reference>
<comment type="function">
    <text evidence="13">Catalyzes the reduction of the glycolytic intermediate dihydroxyacetone phosphate (DHAP) to sn-glycerol 3-phosphate (G3P), the key precursor for phospholipid synthesis.</text>
</comment>
<dbReference type="GO" id="GO:0046168">
    <property type="term" value="P:glycerol-3-phosphate catabolic process"/>
    <property type="evidence" value="ECO:0007669"/>
    <property type="project" value="InterPro"/>
</dbReference>